<dbReference type="PANTHER" id="PTHR44154:SF1">
    <property type="entry name" value="QUINONE OXIDOREDUCTASE"/>
    <property type="match status" value="1"/>
</dbReference>
<proteinExistence type="predicted"/>
<evidence type="ECO:0000256" key="1">
    <source>
        <dbReference type="ARBA" id="ARBA00022857"/>
    </source>
</evidence>
<evidence type="ECO:0000313" key="4">
    <source>
        <dbReference type="Proteomes" id="UP000317046"/>
    </source>
</evidence>
<dbReference type="Pfam" id="PF08240">
    <property type="entry name" value="ADH_N"/>
    <property type="match status" value="1"/>
</dbReference>
<dbReference type="Pfam" id="PF13602">
    <property type="entry name" value="ADH_zinc_N_2"/>
    <property type="match status" value="1"/>
</dbReference>
<dbReference type="RefSeq" id="WP_141372063.1">
    <property type="nucleotide sequence ID" value="NZ_BJLR01000011.1"/>
</dbReference>
<dbReference type="InterPro" id="IPR013154">
    <property type="entry name" value="ADH-like_N"/>
</dbReference>
<dbReference type="AlphaFoldDB" id="A0A4Y3KW69"/>
<keyword evidence="4" id="KW-1185">Reference proteome</keyword>
<dbReference type="SMART" id="SM00829">
    <property type="entry name" value="PKS_ER"/>
    <property type="match status" value="1"/>
</dbReference>
<comment type="caution">
    <text evidence="3">The sequence shown here is derived from an EMBL/GenBank/DDBJ whole genome shotgun (WGS) entry which is preliminary data.</text>
</comment>
<gene>
    <name evidence="3" type="ORF">CCE01nite_11090</name>
</gene>
<feature type="domain" description="Enoyl reductase (ER)" evidence="2">
    <location>
        <begin position="10"/>
        <end position="297"/>
    </location>
</feature>
<dbReference type="Gene3D" id="3.40.50.720">
    <property type="entry name" value="NAD(P)-binding Rossmann-like Domain"/>
    <property type="match status" value="1"/>
</dbReference>
<keyword evidence="1" id="KW-0521">NADP</keyword>
<evidence type="ECO:0000259" key="2">
    <source>
        <dbReference type="SMART" id="SM00829"/>
    </source>
</evidence>
<dbReference type="SUPFAM" id="SSF50129">
    <property type="entry name" value="GroES-like"/>
    <property type="match status" value="1"/>
</dbReference>
<name>A0A4Y3KW69_9CELL</name>
<dbReference type="EMBL" id="BJLR01000011">
    <property type="protein sequence ID" value="GEA87160.1"/>
    <property type="molecule type" value="Genomic_DNA"/>
</dbReference>
<accession>A0A4Y3KW69</accession>
<reference evidence="3" key="1">
    <citation type="submission" date="2019-06" db="EMBL/GenBank/DDBJ databases">
        <title>Whole genome shotgun sequence of Cellulomonas cellasea NBRC 3753.</title>
        <authorList>
            <person name="Hosoyama A."/>
            <person name="Uohara A."/>
            <person name="Ohji S."/>
            <person name="Ichikawa N."/>
        </authorList>
    </citation>
    <scope>NUCLEOTIDE SEQUENCE [LARGE SCALE GENOMIC DNA]</scope>
    <source>
        <strain evidence="3">NBRC 3753</strain>
    </source>
</reference>
<organism evidence="3 4">
    <name type="scientific">Cellulomonas cellasea</name>
    <dbReference type="NCBI Taxonomy" id="43670"/>
    <lineage>
        <taxon>Bacteria</taxon>
        <taxon>Bacillati</taxon>
        <taxon>Actinomycetota</taxon>
        <taxon>Actinomycetes</taxon>
        <taxon>Micrococcales</taxon>
        <taxon>Cellulomonadaceae</taxon>
        <taxon>Cellulomonas</taxon>
    </lineage>
</organism>
<dbReference type="InterPro" id="IPR051603">
    <property type="entry name" value="Zinc-ADH_QOR/CCCR"/>
</dbReference>
<dbReference type="InterPro" id="IPR011032">
    <property type="entry name" value="GroES-like_sf"/>
</dbReference>
<dbReference type="SUPFAM" id="SSF51735">
    <property type="entry name" value="NAD(P)-binding Rossmann-fold domains"/>
    <property type="match status" value="1"/>
</dbReference>
<evidence type="ECO:0000313" key="3">
    <source>
        <dbReference type="EMBL" id="GEA87160.1"/>
    </source>
</evidence>
<dbReference type="CDD" id="cd05289">
    <property type="entry name" value="MDR_like_2"/>
    <property type="match status" value="1"/>
</dbReference>
<dbReference type="InterPro" id="IPR036291">
    <property type="entry name" value="NAD(P)-bd_dom_sf"/>
</dbReference>
<dbReference type="Proteomes" id="UP000317046">
    <property type="component" value="Unassembled WGS sequence"/>
</dbReference>
<dbReference type="InterPro" id="IPR020843">
    <property type="entry name" value="ER"/>
</dbReference>
<dbReference type="GO" id="GO:0016491">
    <property type="term" value="F:oxidoreductase activity"/>
    <property type="evidence" value="ECO:0007669"/>
    <property type="project" value="InterPro"/>
</dbReference>
<sequence>MRAVRHHTYGEPDVLTVEDAPEPHAGPGKVRVRVRAASVNAFDWKLRAGWFQERIRLELPAIPGKDAAGVVDEVGEGVTGVLVGDRVFGLGDATFAEHAVLNTWAAAPDAWSDEQAAAAGLAAATAGAGLDALGDLDGRTLLVEGAAGGVGSAAVELAVARGARVIGTASARNHDFLRSLGATPTLYGDGLTERVAALAPEGVDAALDTAGSGSLAEIVAIVGDPSRVATVADFGGARLGVTLTGSDAATAATLEAAAEAGSRGAYTPRVEATFPLDRAAEAHAHAQGGHTRGKLVVTL</sequence>
<dbReference type="PANTHER" id="PTHR44154">
    <property type="entry name" value="QUINONE OXIDOREDUCTASE"/>
    <property type="match status" value="1"/>
</dbReference>
<dbReference type="Gene3D" id="3.90.180.10">
    <property type="entry name" value="Medium-chain alcohol dehydrogenases, catalytic domain"/>
    <property type="match status" value="1"/>
</dbReference>
<protein>
    <submittedName>
        <fullName evidence="3">Oxidoreductase</fullName>
    </submittedName>
</protein>